<organism evidence="1">
    <name type="scientific">Anguilla anguilla</name>
    <name type="common">European freshwater eel</name>
    <name type="synonym">Muraena anguilla</name>
    <dbReference type="NCBI Taxonomy" id="7936"/>
    <lineage>
        <taxon>Eukaryota</taxon>
        <taxon>Metazoa</taxon>
        <taxon>Chordata</taxon>
        <taxon>Craniata</taxon>
        <taxon>Vertebrata</taxon>
        <taxon>Euteleostomi</taxon>
        <taxon>Actinopterygii</taxon>
        <taxon>Neopterygii</taxon>
        <taxon>Teleostei</taxon>
        <taxon>Anguilliformes</taxon>
        <taxon>Anguillidae</taxon>
        <taxon>Anguilla</taxon>
    </lineage>
</organism>
<name>A0A0E9UR25_ANGAN</name>
<protein>
    <submittedName>
        <fullName evidence="1">Uncharacterized protein</fullName>
    </submittedName>
</protein>
<dbReference type="EMBL" id="GBXM01040273">
    <property type="protein sequence ID" value="JAH68304.1"/>
    <property type="molecule type" value="Transcribed_RNA"/>
</dbReference>
<reference evidence="1" key="2">
    <citation type="journal article" date="2015" name="Fish Shellfish Immunol.">
        <title>Early steps in the European eel (Anguilla anguilla)-Vibrio vulnificus interaction in the gills: Role of the RtxA13 toxin.</title>
        <authorList>
            <person name="Callol A."/>
            <person name="Pajuelo D."/>
            <person name="Ebbesson L."/>
            <person name="Teles M."/>
            <person name="MacKenzie S."/>
            <person name="Amaro C."/>
        </authorList>
    </citation>
    <scope>NUCLEOTIDE SEQUENCE</scope>
</reference>
<accession>A0A0E9UR25</accession>
<dbReference type="AlphaFoldDB" id="A0A0E9UR25"/>
<proteinExistence type="predicted"/>
<reference evidence="1" key="1">
    <citation type="submission" date="2014-11" db="EMBL/GenBank/DDBJ databases">
        <authorList>
            <person name="Amaro Gonzalez C."/>
        </authorList>
    </citation>
    <scope>NUCLEOTIDE SEQUENCE</scope>
</reference>
<evidence type="ECO:0000313" key="1">
    <source>
        <dbReference type="EMBL" id="JAH68304.1"/>
    </source>
</evidence>
<sequence length="23" mass="2878">MSPLQFHNNRQCCKWGKRNWSEK</sequence>